<dbReference type="GO" id="GO:0006438">
    <property type="term" value="P:valyl-tRNA aminoacylation"/>
    <property type="evidence" value="ECO:0007669"/>
    <property type="project" value="InterPro"/>
</dbReference>
<dbReference type="Gene3D" id="3.40.50.620">
    <property type="entry name" value="HUPs"/>
    <property type="match status" value="3"/>
</dbReference>
<dbReference type="PANTHER" id="PTHR11946:SF109">
    <property type="entry name" value="VALINE--TRNA LIGASE"/>
    <property type="match status" value="1"/>
</dbReference>
<dbReference type="Gene3D" id="3.40.50.410">
    <property type="entry name" value="von Willebrand factor, type A domain"/>
    <property type="match status" value="1"/>
</dbReference>
<dbReference type="Gene3D" id="3.90.740.10">
    <property type="entry name" value="Valyl/Leucyl/Isoleucyl-tRNA synthetase, editing domain"/>
    <property type="match status" value="1"/>
</dbReference>
<dbReference type="GO" id="GO:0005576">
    <property type="term" value="C:extracellular region"/>
    <property type="evidence" value="ECO:0007669"/>
    <property type="project" value="UniProtKB-SubCell"/>
</dbReference>
<dbReference type="Gene3D" id="1.10.730.10">
    <property type="entry name" value="Isoleucyl-tRNA Synthetase, Domain 1"/>
    <property type="match status" value="1"/>
</dbReference>
<dbReference type="Pfam" id="PF25107">
    <property type="entry name" value="VWA7_N"/>
    <property type="match status" value="1"/>
</dbReference>
<comment type="subcellular location">
    <subcellularLocation>
        <location evidence="1">Secreted</location>
    </subcellularLocation>
</comment>
<dbReference type="InterPro" id="IPR056475">
    <property type="entry name" value="GBD_Hemicentin/VWA7"/>
</dbReference>
<dbReference type="EC" id="6.1.1.9" evidence="3"/>
<evidence type="ECO:0000256" key="12">
    <source>
        <dbReference type="ARBA" id="ARBA00023146"/>
    </source>
</evidence>
<feature type="domain" description="GST C-terminal" evidence="19">
    <location>
        <begin position="89"/>
        <end position="219"/>
    </location>
</feature>
<dbReference type="InterPro" id="IPR009008">
    <property type="entry name" value="Val/Leu/Ile-tRNA-synth_edit"/>
</dbReference>
<organism evidence="20 21">
    <name type="scientific">Microtus ochrogaster</name>
    <name type="common">Prairie vole</name>
    <dbReference type="NCBI Taxonomy" id="79684"/>
    <lineage>
        <taxon>Eukaryota</taxon>
        <taxon>Metazoa</taxon>
        <taxon>Chordata</taxon>
        <taxon>Craniata</taxon>
        <taxon>Vertebrata</taxon>
        <taxon>Euteleostomi</taxon>
        <taxon>Mammalia</taxon>
        <taxon>Eutheria</taxon>
        <taxon>Euarchontoglires</taxon>
        <taxon>Glires</taxon>
        <taxon>Rodentia</taxon>
        <taxon>Myomorpha</taxon>
        <taxon>Muroidea</taxon>
        <taxon>Cricetidae</taxon>
        <taxon>Arvicolinae</taxon>
        <taxon>Microtus</taxon>
    </lineage>
</organism>
<evidence type="ECO:0000256" key="15">
    <source>
        <dbReference type="ARBA" id="ARBA00029936"/>
    </source>
</evidence>
<feature type="region of interest" description="Disordered" evidence="18">
    <location>
        <begin position="218"/>
        <end position="295"/>
    </location>
</feature>
<dbReference type="GO" id="GO:0004832">
    <property type="term" value="F:valine-tRNA ligase activity"/>
    <property type="evidence" value="ECO:0007669"/>
    <property type="project" value="UniProtKB-EC"/>
</dbReference>
<comment type="similarity">
    <text evidence="2">Belongs to the class-I aminoacyl-tRNA synthetase family.</text>
</comment>
<dbReference type="InterPro" id="IPR001412">
    <property type="entry name" value="aa-tRNA-synth_I_CS"/>
</dbReference>
<dbReference type="Pfam" id="PF25106">
    <property type="entry name" value="VWA_4"/>
    <property type="match status" value="1"/>
</dbReference>
<keyword evidence="12" id="KW-0030">Aminoacyl-tRNA synthetase</keyword>
<dbReference type="SUPFAM" id="SSF50677">
    <property type="entry name" value="ValRS/IleRS/LeuRS editing domain"/>
    <property type="match status" value="1"/>
</dbReference>
<dbReference type="SUPFAM" id="SSF53300">
    <property type="entry name" value="vWA-like"/>
    <property type="match status" value="1"/>
</dbReference>
<dbReference type="PROSITE" id="PS00178">
    <property type="entry name" value="AA_TRNA_LIGASE_I"/>
    <property type="match status" value="1"/>
</dbReference>
<evidence type="ECO:0000259" key="19">
    <source>
        <dbReference type="PROSITE" id="PS50405"/>
    </source>
</evidence>
<protein>
    <recommendedName>
        <fullName evidence="14">Valine--tRNA ligase</fullName>
        <ecNumber evidence="3">6.1.1.9</ecNumber>
    </recommendedName>
    <alternativeName>
        <fullName evidence="15">Valyl-tRNA synthetase</fullName>
    </alternativeName>
</protein>
<dbReference type="GO" id="GO:0005829">
    <property type="term" value="C:cytosol"/>
    <property type="evidence" value="ECO:0007669"/>
    <property type="project" value="TreeGrafter"/>
</dbReference>
<feature type="compositionally biased region" description="Basic and acidic residues" evidence="18">
    <location>
        <begin position="260"/>
        <end position="274"/>
    </location>
</feature>
<evidence type="ECO:0000313" key="20">
    <source>
        <dbReference type="EMBL" id="KAH0505866.1"/>
    </source>
</evidence>
<dbReference type="FunFam" id="3.40.50.620:FF:000066">
    <property type="entry name" value="valine--tRNA ligase, mitochondrial"/>
    <property type="match status" value="1"/>
</dbReference>
<evidence type="ECO:0000256" key="8">
    <source>
        <dbReference type="ARBA" id="ARBA00022741"/>
    </source>
</evidence>
<keyword evidence="4" id="KW-0964">Secreted</keyword>
<evidence type="ECO:0000256" key="4">
    <source>
        <dbReference type="ARBA" id="ARBA00022525"/>
    </source>
</evidence>
<dbReference type="InterPro" id="IPR009080">
    <property type="entry name" value="tRNAsynth_Ia_anticodon-bd"/>
</dbReference>
<evidence type="ECO:0000256" key="13">
    <source>
        <dbReference type="ARBA" id="ARBA00023180"/>
    </source>
</evidence>
<dbReference type="CDD" id="cd00817">
    <property type="entry name" value="ValRS_core"/>
    <property type="match status" value="1"/>
</dbReference>
<feature type="compositionally biased region" description="Basic and acidic residues" evidence="18">
    <location>
        <begin position="234"/>
        <end position="248"/>
    </location>
</feature>
<keyword evidence="5" id="KW-0597">Phosphoprotein</keyword>
<keyword evidence="6 20" id="KW-0436">Ligase</keyword>
<dbReference type="InterPro" id="IPR057615">
    <property type="entry name" value="Ig_VWA7"/>
</dbReference>
<comment type="catalytic activity">
    <reaction evidence="16">
        <text>tRNA(Val) + L-valine + ATP = L-valyl-tRNA(Val) + AMP + diphosphate</text>
        <dbReference type="Rhea" id="RHEA:10704"/>
        <dbReference type="Rhea" id="RHEA-COMP:9672"/>
        <dbReference type="Rhea" id="RHEA-COMP:9708"/>
        <dbReference type="ChEBI" id="CHEBI:30616"/>
        <dbReference type="ChEBI" id="CHEBI:33019"/>
        <dbReference type="ChEBI" id="CHEBI:57762"/>
        <dbReference type="ChEBI" id="CHEBI:78442"/>
        <dbReference type="ChEBI" id="CHEBI:78537"/>
        <dbReference type="ChEBI" id="CHEBI:456215"/>
        <dbReference type="EC" id="6.1.1.9"/>
    </reaction>
    <physiologicalReaction direction="left-to-right" evidence="16">
        <dbReference type="Rhea" id="RHEA:10705"/>
    </physiologicalReaction>
</comment>
<dbReference type="Pfam" id="PF00043">
    <property type="entry name" value="GST_C"/>
    <property type="match status" value="1"/>
</dbReference>
<dbReference type="InterPro" id="IPR010987">
    <property type="entry name" value="Glutathione-S-Trfase_C-like"/>
</dbReference>
<dbReference type="Pfam" id="PF23619">
    <property type="entry name" value="Ig_VWA7"/>
    <property type="match status" value="1"/>
</dbReference>
<evidence type="ECO:0000256" key="16">
    <source>
        <dbReference type="ARBA" id="ARBA00052812"/>
    </source>
</evidence>
<dbReference type="InterPro" id="IPR056862">
    <property type="entry name" value="VWA7_N"/>
</dbReference>
<evidence type="ECO:0000256" key="5">
    <source>
        <dbReference type="ARBA" id="ARBA00022553"/>
    </source>
</evidence>
<dbReference type="InterPro" id="IPR002300">
    <property type="entry name" value="aa-tRNA-synth_Ia"/>
</dbReference>
<dbReference type="InterPro" id="IPR056861">
    <property type="entry name" value="HMCN1-like_VWA"/>
</dbReference>
<proteinExistence type="inferred from homology"/>
<evidence type="ECO:0000256" key="17">
    <source>
        <dbReference type="ARBA" id="ARBA00065250"/>
    </source>
</evidence>
<dbReference type="InterPro" id="IPR036465">
    <property type="entry name" value="vWFA_dom_sf"/>
</dbReference>
<dbReference type="SUPFAM" id="SSF52374">
    <property type="entry name" value="Nucleotidylyl transferase"/>
    <property type="match status" value="1"/>
</dbReference>
<dbReference type="PRINTS" id="PR00986">
    <property type="entry name" value="TRNASYNTHVAL"/>
</dbReference>
<dbReference type="Pfam" id="PF23560">
    <property type="entry name" value="GBD_Hemicentin"/>
    <property type="match status" value="1"/>
</dbReference>
<sequence>MSILYVSPHPDAFPSLRALIAARYGEAGDGPGWGGPHPRICLQPPPSSRTPLPPPRLPALEQGPGGLWVWGAPAVAQLLWPAGLGGPGGSRAAVLVQQWVSYADTELVPAACGATLPALGLRSPGQDPQAALGALGKALSPLEDWLRLHTYLAGDAPTLADLAAVTALLLPFRYVLDPAVRRIWGNVTRWFNTCVRQPEFRAVLGEVVLYSGARSVPQQPGLEVTAPPKTAAQLKKEAKKREKLEKFQQKQKAQQQPPPGEKKPKPEKKEKKDPGVITYDLPTQPGEKKDVSGTMPDSYSPQYVEAAWYPWWERQGFFKPEYGRPSVSAPNPRGVFMMCIPPPNVTGSLHLGHALTNAIQDCLTRWHRMRGETTLWNPGCDHAGIATQVVVEKKLWRERGVNRHQLGREAFLQEVWKWKEEKGDRIYHQLKKLGSSLDWDRACFTMDPKLSVAVTEAFVRLHEEGVIYRSTRLVNWSCTLNSAISDIEVDKKELTGRTLLSVPGYKEKVEFGVLVSFAYKVQGSDSDEEVVVATTRIETMLGDVAVAVHPKDSRYQHLKGKSVIHPFLSRSLPVVFDDFVDMEFGTGAVKITPAHDQNDYEVGQRHGLEAISIMDSKGALVNVPPPFLGLPRFEARKAVLAALKERGLFRGVQDNPMVVPLCNRSKDVVEPLLRPQWYVRCGEMAQAASAAVTRGDLRILPEAHQRTWHSWMDNIRDWCISRQLWWGHRIPAYFITVHDPAVPPGEDVLDTWFSSGLFPFSILGWPNQSEDLNVFYPGTLLETGHDILFFWVARMVMLGLKLTGRLPFREVYLHAIVRDAHGRKMSKSLGNVIDPLDVIHGVSLQGLHDQLLNSNLDPTEVEKAKEGQKADFPAGIPECGTDALRFGLCAYTSQGRDINLDVNRILGYRHFCNKLWNATKFALRGLGKSFVPLQTSKPEGHESLVDRWIRSRLTEAVRLSNEGFQAYDFPAITTAQYSFWLYELCDVYLECLKPVLNGVDEAAAECARQTLYTCLDVGLRLLSPFMPFVTEELFQRLPRRTPTAPASLCVTPYPEPSECSWKDPEAEAALELALSITRAVRSLRADYNLTRTRPDCFLEVADEATGALASAVSGYVQVLASAGVVAVLALGAPAPQGCAVAVASDRCSIHLQLQGLVDPARELGKLQAKRNEAQRQAQRLQERRAASGYSAKVPLEVQEADEAKGRTLLADDIFAAYFGPGSPSRRFRGALGEVARANAAQDFLPASKNNPDLHFDAERLVQGRTLLVGALRETVVAARAFEHTLARQRLGAALHALQDFYSHSNWVELGKLQPHPHLLWPRLELWSLAQVGDPTCSDCEELSCPGNLLDSTLLTSGYFGMDPPKPPGKCSHGGYFDQSSSQPPRGGINKDSTSPRFSPHHTLHLPAAEVALLASIEAFSLLRSRLGDGGFSRLLDITPASSLSFVLDTTGSMGEEINAAKIQARRIMEQRQGGPMEPSFYVLVPFHDPGFGPVFTASDPDSFWQKLNEIQALGGGDEPEMCLSALELALLHTPPLSDVFVFTDASPKDAFLTNRVESLSRERRCRVTFLVTEDPSRAQGRVRREALSPSRFEPYEAVALASGGEVIFTKDQHIQDVAAIVGESMAGGLVTLPLEPPVSIPGETHVFAVDRLLRNVTVRVHGDISGFWIKSPAGVSQGPEEGIGPLGHTRRFGQFWTVAMTDPPQTGSWEIQVAAEGRPRVRVQAQTSLDFLFHFGIPVEDGPHPGLYPLTQPVAGLQTQLLVEVTGLVSRQSPEASWPHFSHVVLRRVPQGTHLGRVPLEPVGSPERGLLAASLPPTLLSGSAPFSLELLGQDEGGRDLRRTASQPCSVAPVLLELSGPPGSLAPGSKVPLSLHVASFSGPQDLDLRTSVNPSFSLTSNLSRARLGLNESAWGRLWLEVPGSAAPDSVVMVTVTAVGQGASPGPPTHAFLRLLVLAQASQVVCEPGLALLQQLQTLPQNVLFPLQSLHHLQLP</sequence>
<dbReference type="FunFam" id="1.10.287.380:FF:000002">
    <property type="entry name" value="Valine--tRNA ligase"/>
    <property type="match status" value="1"/>
</dbReference>
<keyword evidence="9" id="KW-0067">ATP-binding</keyword>
<keyword evidence="7" id="KW-0732">Signal</keyword>
<dbReference type="FunFam" id="1.10.730.10:FF:000015">
    <property type="entry name" value="Valine--tRNA ligase"/>
    <property type="match status" value="1"/>
</dbReference>
<dbReference type="GO" id="GO:0002161">
    <property type="term" value="F:aminoacyl-tRNA deacylase activity"/>
    <property type="evidence" value="ECO:0007669"/>
    <property type="project" value="InterPro"/>
</dbReference>
<dbReference type="FunFam" id="3.90.740.10:FF:000030">
    <property type="entry name" value="valine--tRNA ligase"/>
    <property type="match status" value="1"/>
</dbReference>
<dbReference type="Proteomes" id="UP000710432">
    <property type="component" value="Unassembled WGS sequence"/>
</dbReference>
<evidence type="ECO:0000256" key="10">
    <source>
        <dbReference type="ARBA" id="ARBA00022917"/>
    </source>
</evidence>
<evidence type="ECO:0000256" key="6">
    <source>
        <dbReference type="ARBA" id="ARBA00022598"/>
    </source>
</evidence>
<dbReference type="Pfam" id="PF00133">
    <property type="entry name" value="tRNA-synt_1"/>
    <property type="match status" value="2"/>
</dbReference>
<dbReference type="PANTHER" id="PTHR11946">
    <property type="entry name" value="VALYL-TRNA SYNTHETASES"/>
    <property type="match status" value="1"/>
</dbReference>
<dbReference type="NCBIfam" id="NF004349">
    <property type="entry name" value="PRK05729.1"/>
    <property type="match status" value="1"/>
</dbReference>
<name>A0A8J6KN19_MICOH</name>
<evidence type="ECO:0000256" key="7">
    <source>
        <dbReference type="ARBA" id="ARBA00022729"/>
    </source>
</evidence>
<evidence type="ECO:0000256" key="9">
    <source>
        <dbReference type="ARBA" id="ARBA00022840"/>
    </source>
</evidence>
<keyword evidence="13" id="KW-0325">Glycoprotein</keyword>
<dbReference type="Gene3D" id="1.20.1050.10">
    <property type="match status" value="1"/>
</dbReference>
<evidence type="ECO:0000256" key="11">
    <source>
        <dbReference type="ARBA" id="ARBA00022990"/>
    </source>
</evidence>
<evidence type="ECO:0000256" key="18">
    <source>
        <dbReference type="SAM" id="MobiDB-lite"/>
    </source>
</evidence>
<evidence type="ECO:0000256" key="1">
    <source>
        <dbReference type="ARBA" id="ARBA00004613"/>
    </source>
</evidence>
<evidence type="ECO:0000256" key="3">
    <source>
        <dbReference type="ARBA" id="ARBA00013169"/>
    </source>
</evidence>
<dbReference type="Pfam" id="PF23610">
    <property type="entry name" value="VWA7_4"/>
    <property type="match status" value="1"/>
</dbReference>
<dbReference type="InterPro" id="IPR036282">
    <property type="entry name" value="Glutathione-S-Trfase_C_sf"/>
</dbReference>
<gene>
    <name evidence="20" type="ORF">LTLLF_176270</name>
</gene>
<dbReference type="InterPro" id="IPR033705">
    <property type="entry name" value="Anticodon_Ia_Val"/>
</dbReference>
<dbReference type="CDD" id="cd07962">
    <property type="entry name" value="Anticodon_Ia_Val"/>
    <property type="match status" value="1"/>
</dbReference>
<dbReference type="InterPro" id="IPR004046">
    <property type="entry name" value="GST_C"/>
</dbReference>
<evidence type="ECO:0000256" key="14">
    <source>
        <dbReference type="ARBA" id="ARBA00024407"/>
    </source>
</evidence>
<dbReference type="GO" id="GO:0005524">
    <property type="term" value="F:ATP binding"/>
    <property type="evidence" value="ECO:0007669"/>
    <property type="project" value="UniProtKB-KW"/>
</dbReference>
<comment type="subunit">
    <text evidence="17">Forms high-molecular-mass aggregates with elongation factor 1.</text>
</comment>
<keyword evidence="8" id="KW-0547">Nucleotide-binding</keyword>
<dbReference type="InterPro" id="IPR014729">
    <property type="entry name" value="Rossmann-like_a/b/a_fold"/>
</dbReference>
<dbReference type="FunFam" id="3.40.50.620:FF:000457">
    <property type="entry name" value="Predicted protein"/>
    <property type="match status" value="1"/>
</dbReference>
<dbReference type="FunFam" id="3.90.740.10:FF:000008">
    <property type="entry name" value="Valine--tRNA ligase, mitochondrial"/>
    <property type="match status" value="1"/>
</dbReference>
<feature type="region of interest" description="Disordered" evidence="18">
    <location>
        <begin position="1369"/>
        <end position="1400"/>
    </location>
</feature>
<dbReference type="InterPro" id="IPR013155">
    <property type="entry name" value="M/V/L/I-tRNA-synth_anticd-bd"/>
</dbReference>
<dbReference type="EMBL" id="JAATJU010024383">
    <property type="protein sequence ID" value="KAH0505866.1"/>
    <property type="molecule type" value="Genomic_DNA"/>
</dbReference>
<dbReference type="PROSITE" id="PS50405">
    <property type="entry name" value="GST_CTER"/>
    <property type="match status" value="1"/>
</dbReference>
<dbReference type="SUPFAM" id="SSF47616">
    <property type="entry name" value="GST C-terminal domain-like"/>
    <property type="match status" value="1"/>
</dbReference>
<accession>A0A8J6KN19</accession>
<reference evidence="20" key="1">
    <citation type="submission" date="2020-03" db="EMBL/GenBank/DDBJ databases">
        <title>Studies in the Genomics of Life Span.</title>
        <authorList>
            <person name="Glass D."/>
        </authorList>
    </citation>
    <scope>NUCLEOTIDE SEQUENCE</scope>
    <source>
        <strain evidence="20">LTLLF</strain>
        <tissue evidence="20">Muscle</tissue>
    </source>
</reference>
<dbReference type="InterPro" id="IPR002303">
    <property type="entry name" value="Valyl-tRNA_ligase"/>
</dbReference>
<dbReference type="Pfam" id="PF08264">
    <property type="entry name" value="Anticodon_1"/>
    <property type="match status" value="1"/>
</dbReference>
<keyword evidence="11" id="KW-0007">Acetylation</keyword>
<dbReference type="NCBIfam" id="TIGR00422">
    <property type="entry name" value="valS"/>
    <property type="match status" value="1"/>
</dbReference>
<evidence type="ECO:0000313" key="21">
    <source>
        <dbReference type="Proteomes" id="UP000710432"/>
    </source>
</evidence>
<dbReference type="InterPro" id="IPR057613">
    <property type="entry name" value="VWA7_4"/>
</dbReference>
<dbReference type="FunFam" id="1.20.1050.10:FF:000006">
    <property type="entry name" value="Elongation factor 1 gamma"/>
    <property type="match status" value="1"/>
</dbReference>
<evidence type="ECO:0000256" key="2">
    <source>
        <dbReference type="ARBA" id="ARBA00005594"/>
    </source>
</evidence>
<keyword evidence="10" id="KW-0648">Protein biosynthesis</keyword>
<dbReference type="SUPFAM" id="SSF47323">
    <property type="entry name" value="Anticodon-binding domain of a subclass of class I aminoacyl-tRNA synthetases"/>
    <property type="match status" value="1"/>
</dbReference>
<comment type="caution">
    <text evidence="20">The sequence shown here is derived from an EMBL/GenBank/DDBJ whole genome shotgun (WGS) entry which is preliminary data.</text>
</comment>
<dbReference type="HAMAP" id="MF_02004">
    <property type="entry name" value="Val_tRNA_synth_type1"/>
    <property type="match status" value="1"/>
</dbReference>